<comment type="subcellular location">
    <subcellularLocation>
        <location evidence="1">Cytoplasm</location>
        <location evidence="1">Cytoskeleton</location>
    </subcellularLocation>
</comment>
<evidence type="ECO:0000313" key="8">
    <source>
        <dbReference type="Proteomes" id="UP000717996"/>
    </source>
</evidence>
<feature type="compositionally biased region" description="Basic and acidic residues" evidence="5">
    <location>
        <begin position="2320"/>
        <end position="2333"/>
    </location>
</feature>
<dbReference type="GO" id="GO:0008017">
    <property type="term" value="F:microtubule binding"/>
    <property type="evidence" value="ECO:0007669"/>
    <property type="project" value="InterPro"/>
</dbReference>
<feature type="coiled-coil region" evidence="4">
    <location>
        <begin position="333"/>
        <end position="360"/>
    </location>
</feature>
<keyword evidence="3" id="KW-0206">Cytoskeleton</keyword>
<feature type="domain" description="GAR" evidence="6">
    <location>
        <begin position="2407"/>
        <end position="2481"/>
    </location>
</feature>
<dbReference type="GO" id="GO:0005856">
    <property type="term" value="C:cytoskeleton"/>
    <property type="evidence" value="ECO:0007669"/>
    <property type="project" value="UniProtKB-SubCell"/>
</dbReference>
<reference evidence="7" key="1">
    <citation type="journal article" date="2020" name="Microb. Genom.">
        <title>Genetic diversity of clinical and environmental Mucorales isolates obtained from an investigation of mucormycosis cases among solid organ transplant recipients.</title>
        <authorList>
            <person name="Nguyen M.H."/>
            <person name="Kaul D."/>
            <person name="Muto C."/>
            <person name="Cheng S.J."/>
            <person name="Richter R.A."/>
            <person name="Bruno V.M."/>
            <person name="Liu G."/>
            <person name="Beyhan S."/>
            <person name="Sundermann A.J."/>
            <person name="Mounaud S."/>
            <person name="Pasculle A.W."/>
            <person name="Nierman W.C."/>
            <person name="Driscoll E."/>
            <person name="Cumbie R."/>
            <person name="Clancy C.J."/>
            <person name="Dupont C.L."/>
        </authorList>
    </citation>
    <scope>NUCLEOTIDE SEQUENCE</scope>
    <source>
        <strain evidence="7">GL16</strain>
    </source>
</reference>
<dbReference type="OrthoDB" id="2359410at2759"/>
<evidence type="ECO:0000256" key="1">
    <source>
        <dbReference type="ARBA" id="ARBA00004245"/>
    </source>
</evidence>
<protein>
    <recommendedName>
        <fullName evidence="6">GAR domain-containing protein</fullName>
    </recommendedName>
</protein>
<dbReference type="Pfam" id="PF02187">
    <property type="entry name" value="GAS2"/>
    <property type="match status" value="1"/>
</dbReference>
<evidence type="ECO:0000256" key="4">
    <source>
        <dbReference type="SAM" id="Coils"/>
    </source>
</evidence>
<gene>
    <name evidence="7" type="ORF">G6F51_002788</name>
</gene>
<feature type="coiled-coil region" evidence="4">
    <location>
        <begin position="2185"/>
        <end position="2212"/>
    </location>
</feature>
<keyword evidence="2" id="KW-0963">Cytoplasm</keyword>
<proteinExistence type="predicted"/>
<dbReference type="EMBL" id="JAANIT010000250">
    <property type="protein sequence ID" value="KAG1549880.1"/>
    <property type="molecule type" value="Genomic_DNA"/>
</dbReference>
<feature type="region of interest" description="Disordered" evidence="5">
    <location>
        <begin position="2320"/>
        <end position="2400"/>
    </location>
</feature>
<feature type="coiled-coil region" evidence="4">
    <location>
        <begin position="1835"/>
        <end position="1893"/>
    </location>
</feature>
<accession>A0A9P6YK78</accession>
<feature type="compositionally biased region" description="Low complexity" evidence="5">
    <location>
        <begin position="2356"/>
        <end position="2374"/>
    </location>
</feature>
<feature type="region of interest" description="Disordered" evidence="5">
    <location>
        <begin position="2503"/>
        <end position="2541"/>
    </location>
</feature>
<feature type="coiled-coil region" evidence="4">
    <location>
        <begin position="988"/>
        <end position="1032"/>
    </location>
</feature>
<evidence type="ECO:0000259" key="6">
    <source>
        <dbReference type="PROSITE" id="PS51460"/>
    </source>
</evidence>
<dbReference type="Proteomes" id="UP000717996">
    <property type="component" value="Unassembled WGS sequence"/>
</dbReference>
<dbReference type="InterPro" id="IPR036534">
    <property type="entry name" value="GAR_dom_sf"/>
</dbReference>
<organism evidence="7 8">
    <name type="scientific">Rhizopus oryzae</name>
    <name type="common">Mucormycosis agent</name>
    <name type="synonym">Rhizopus arrhizus var. delemar</name>
    <dbReference type="NCBI Taxonomy" id="64495"/>
    <lineage>
        <taxon>Eukaryota</taxon>
        <taxon>Fungi</taxon>
        <taxon>Fungi incertae sedis</taxon>
        <taxon>Mucoromycota</taxon>
        <taxon>Mucoromycotina</taxon>
        <taxon>Mucoromycetes</taxon>
        <taxon>Mucorales</taxon>
        <taxon>Mucorineae</taxon>
        <taxon>Rhizopodaceae</taxon>
        <taxon>Rhizopus</taxon>
    </lineage>
</organism>
<dbReference type="InterPro" id="IPR003108">
    <property type="entry name" value="GAR_dom"/>
</dbReference>
<dbReference type="SUPFAM" id="SSF143575">
    <property type="entry name" value="GAS2 domain-like"/>
    <property type="match status" value="1"/>
</dbReference>
<evidence type="ECO:0000256" key="3">
    <source>
        <dbReference type="ARBA" id="ARBA00023212"/>
    </source>
</evidence>
<dbReference type="PROSITE" id="PS51460">
    <property type="entry name" value="GAR"/>
    <property type="match status" value="1"/>
</dbReference>
<evidence type="ECO:0000256" key="2">
    <source>
        <dbReference type="ARBA" id="ARBA00022490"/>
    </source>
</evidence>
<sequence length="2588" mass="299813">MNPTLDDTVLAWSQNELTIYSTLSLISPLSDLNSIDDEVIVCLAHRYFPESVPNLIQQLRQPNHDSLSQLFQERVGIVPSTNTFTWLHQLQQWVTLQENIHKKQEGFMEFETNANQLLSRLLQLYHQWVDLLTKEEQSVTSSKTERKGSVSSSFEDQSFNLKYPSTLEDFESTFKMIKSRDLVEFDARIPHCLRSHSNISAIDATRAVLEHQLQKGDHVRHTSHFQTTAAYIRNELEFIQAKMLKTTTTDTGIQDLEERAQKAGGLLESLPRLEDQHEQWEALSDKYKLICAWVEEVRIWFVEAERIRKWIEARIVTLEGRRSTAEALDEVELDYTKEEVERLNQEHEALEKEVETFDKQDMARLRAHVKALTGSNKDLSPADTTTIEITFTTLMTLDRLMHLLRRRSYELQILTLRMYWEQEYNIAVGWVRSMLEQVKRFIDREARWRPTRVCSSEDKSEVIEKLIEFEKQCAIFDQGQFTTTVNMYQDLDDSCHLELPNHLESRQVALEEAFETLTNRIAFARQVVEQYLVVTDFLDHADELKTKGERLRQEITQAEQQLLTNSDLGEKVSVFQENAVRLVTGLATRIPYPESIHPSDQQENDDANETIRMVIGARKSALILLGEALDQVLNSYRRTLQLQKRAKQLKDELNRLTGWVDERMRAMQKAKVDVFIGKCALDEVDLSRLRKERDGQVAKLKGIRENDVKKLNENVQILRSSLNHTVVDSLCLGLEELEQHLHKLDKALSRHSLGLDILEKRILWESQYAKSLQWITHMTSALWDFTAKKAQWRPNNNHPMFEWELVEQEFKEIQSKMTVFETEQFDSTQQGFRILLEGFSLMEQGDVPLTNDDDTMTPEHIKRRQETLDRNFTHLKDLCLFTQAVLDQHMSLDVFSTHASTLSERGEKLMTHLRQLLDDLLYITQENSLLEQSVEEFSQDVLDLWTHMGSTIPYPQCNEEARATRPSTEDDEISTNIANVVYDTYVELQNLVNQIKDLLVQLKTVLEHRKELESCIENAALLTDTMKQTKQEFSSLYNFNYQLYADTMQRYDKTLDTKILKDKMTELTNNHYEPLMRRMNTLEALDTAIDKSRLPSSIALLNTAYKELREYVELFTHQVQCYNTRLHWESLLAADMFKLNSLQERIHDTVNEKIFWLCCEDNEHDDELLEKLVKDMAKYSKELEHYVDTDFAASNTAYIDMTAAFDKLGKPSSNLQNRQHDLTKLVKKLQNYVTQQTSEIDIIQTRYDWESRADQELKAYSEFESKIESYSRHHARWSLQQKDSTTELNELKATFVTHTETAKQLINEFDALEQPTEATSKRKSAIETAKDRLQQNMDFVNQVLAQSDAIRQCLSRIHDLETRAEMLKSQFLAADDIQDGFDDTFKAYREDVQQLDPTSIIPYPKTQNKDFMAYNTAMADMIHARCVRLDELVNILESILKTKEQVSRRRAAEASYLAEATTVKEWIQSKWSTVDQISAMQDDLYEAVQIAEATQSAVLAYSSSVSALRASSLKYMAMMEEEDTLRTIQTDVDAQYDNLCDHVQKVKDDVLDRLRHAEWNQLLDEFYKVCDQLKQEIKMAAVEDVTEDVIADWQTRVQQLEEQQVEPIEARAATDHEARDRVLKALSDLKVLMHYRITEANQYRWKLQYLKDVDALEHWMDATHQAINTFQMEQGLIQKDDSMNAAKAAYETLYASVESHVDEYDKIRSSYKFLQLNKVKGVDKRQQDIECQWKETQEKVNHAKQLVDQIIQWASLFDNLSIEDELKTIVKRLDAFVADDDVLETLPLFFEQEREQLSSLIDSLDTSLTTAQNLSSQAPEGAKVKENLDHFQSKYNQLHDEVIEAQDLLAQKEKLAQGQVDMNTCQTMVSAVKSEVENQIDLWKTRLEKLQQAMKDTALLESYYLDRRSTMQTKQKELIHQSTHTIQPALIRLKDEHQIDIQPMEKELSDSLDQLAAAIQTETNTQDMIRKTLGHAKSAEDISTWIDHCQQAMNEIEANDEGAERSMMSLVQKMDDFAPVMASFDEMTNDIDQIPVITEEEEVWNGLVRAVHERTDDIKKQWTSLEKLREKTLQDIQRTAHSITMLRKIKGVMALLGDTRDYLESIKIPKPKTTDKPDIEADAKEDHDTAVYKLSDMLRQPEAENYIKNLSAVEEDVKTRVDQEMKELENMVIECHEGDVLIHQYQETKDAVDRLRSDLTEKETELKKALDLGKFLTITDDLEILQSSLEEAIGKSVPVTLMGRGLSRTDLQAKLIELDARFKYYENNIVTTLKSAKEFPLDEQLPEKEIAANYLKTIEKRWELLKKQYKTRKIELSRTVDSKEYQRDQEQQARIRKSSLPTRKASSLLRAAGDMSRLSPNPSTSSSSSGSLRHSVSRHNHQPSKSATHIKTRPRLPRPPLNAYVADPDNDLDMEIGRIVNNAPYRVKVKMVPGEVGRYWFGDMNPKLAYCRVLKSKMVMVRVGGGWAELSQFLRDHALLEGDFIPKMAEAIPEEPSIQEGFIETRRAKPMPRSLSPSTRLPTGSPSHSVSSTTSGYKDGDKFIAMDEHGNQLEVKMRRFSNDVKDSNDYTRRRMARKKDKLNKDNAV</sequence>
<evidence type="ECO:0000256" key="5">
    <source>
        <dbReference type="SAM" id="MobiDB-lite"/>
    </source>
</evidence>
<feature type="compositionally biased region" description="Basic and acidic residues" evidence="5">
    <location>
        <begin position="2558"/>
        <end position="2572"/>
    </location>
</feature>
<dbReference type="SMART" id="SM00243">
    <property type="entry name" value="GAS2"/>
    <property type="match status" value="1"/>
</dbReference>
<dbReference type="Gene3D" id="1.20.58.60">
    <property type="match status" value="2"/>
</dbReference>
<name>A0A9P6YK78_RHIOR</name>
<feature type="compositionally biased region" description="Low complexity" evidence="5">
    <location>
        <begin position="2522"/>
        <end position="2536"/>
    </location>
</feature>
<comment type="caution">
    <text evidence="7">The sequence shown here is derived from an EMBL/GenBank/DDBJ whole genome shotgun (WGS) entry which is preliminary data.</text>
</comment>
<keyword evidence="4" id="KW-0175">Coiled coil</keyword>
<feature type="region of interest" description="Disordered" evidence="5">
    <location>
        <begin position="2558"/>
        <end position="2588"/>
    </location>
</feature>
<feature type="compositionally biased region" description="Basic residues" evidence="5">
    <location>
        <begin position="2375"/>
        <end position="2396"/>
    </location>
</feature>
<dbReference type="Gene3D" id="3.30.920.20">
    <property type="entry name" value="Gas2-like domain"/>
    <property type="match status" value="1"/>
</dbReference>
<evidence type="ECO:0000313" key="7">
    <source>
        <dbReference type="EMBL" id="KAG1549880.1"/>
    </source>
</evidence>